<evidence type="ECO:0000313" key="4">
    <source>
        <dbReference type="Proteomes" id="UP000324222"/>
    </source>
</evidence>
<sequence>MKGGGNEGKGKGKKKRRKDGQEQEAQVFAPARLFYLRLMKVTGTFFLTAVLRFWSIKERHTAIIPTHKPPHRPPYRYRPQTAPTTATTTPHHHHHHHHRQPQSLHVYSQQGKLRIMRFFPYE</sequence>
<accession>A0A5B7F9Q3</accession>
<comment type="caution">
    <text evidence="3">The sequence shown here is derived from an EMBL/GenBank/DDBJ whole genome shotgun (WGS) entry which is preliminary data.</text>
</comment>
<feature type="region of interest" description="Disordered" evidence="1">
    <location>
        <begin position="1"/>
        <end position="24"/>
    </location>
</feature>
<evidence type="ECO:0000256" key="1">
    <source>
        <dbReference type="SAM" id="MobiDB-lite"/>
    </source>
</evidence>
<feature type="compositionally biased region" description="Basic residues" evidence="1">
    <location>
        <begin position="90"/>
        <end position="100"/>
    </location>
</feature>
<keyword evidence="2" id="KW-0472">Membrane</keyword>
<proteinExistence type="predicted"/>
<keyword evidence="4" id="KW-1185">Reference proteome</keyword>
<keyword evidence="2" id="KW-1133">Transmembrane helix</keyword>
<keyword evidence="2" id="KW-0812">Transmembrane</keyword>
<feature type="region of interest" description="Disordered" evidence="1">
    <location>
        <begin position="65"/>
        <end position="106"/>
    </location>
</feature>
<name>A0A5B7F9Q3_PORTR</name>
<evidence type="ECO:0000256" key="2">
    <source>
        <dbReference type="SAM" id="Phobius"/>
    </source>
</evidence>
<dbReference type="EMBL" id="VSRR010005389">
    <property type="protein sequence ID" value="MPC42315.1"/>
    <property type="molecule type" value="Genomic_DNA"/>
</dbReference>
<feature type="compositionally biased region" description="Low complexity" evidence="1">
    <location>
        <begin position="77"/>
        <end position="89"/>
    </location>
</feature>
<feature type="transmembrane region" description="Helical" evidence="2">
    <location>
        <begin position="34"/>
        <end position="54"/>
    </location>
</feature>
<dbReference type="AlphaFoldDB" id="A0A5B7F9Q3"/>
<dbReference type="Proteomes" id="UP000324222">
    <property type="component" value="Unassembled WGS sequence"/>
</dbReference>
<gene>
    <name evidence="3" type="ORF">E2C01_035934</name>
</gene>
<evidence type="ECO:0000313" key="3">
    <source>
        <dbReference type="EMBL" id="MPC42315.1"/>
    </source>
</evidence>
<organism evidence="3 4">
    <name type="scientific">Portunus trituberculatus</name>
    <name type="common">Swimming crab</name>
    <name type="synonym">Neptunus trituberculatus</name>
    <dbReference type="NCBI Taxonomy" id="210409"/>
    <lineage>
        <taxon>Eukaryota</taxon>
        <taxon>Metazoa</taxon>
        <taxon>Ecdysozoa</taxon>
        <taxon>Arthropoda</taxon>
        <taxon>Crustacea</taxon>
        <taxon>Multicrustacea</taxon>
        <taxon>Malacostraca</taxon>
        <taxon>Eumalacostraca</taxon>
        <taxon>Eucarida</taxon>
        <taxon>Decapoda</taxon>
        <taxon>Pleocyemata</taxon>
        <taxon>Brachyura</taxon>
        <taxon>Eubrachyura</taxon>
        <taxon>Portunoidea</taxon>
        <taxon>Portunidae</taxon>
        <taxon>Portuninae</taxon>
        <taxon>Portunus</taxon>
    </lineage>
</organism>
<protein>
    <submittedName>
        <fullName evidence="3">Uncharacterized protein</fullName>
    </submittedName>
</protein>
<reference evidence="3 4" key="1">
    <citation type="submission" date="2019-05" db="EMBL/GenBank/DDBJ databases">
        <title>Another draft genome of Portunus trituberculatus and its Hox gene families provides insights of decapod evolution.</title>
        <authorList>
            <person name="Jeong J.-H."/>
            <person name="Song I."/>
            <person name="Kim S."/>
            <person name="Choi T."/>
            <person name="Kim D."/>
            <person name="Ryu S."/>
            <person name="Kim W."/>
        </authorList>
    </citation>
    <scope>NUCLEOTIDE SEQUENCE [LARGE SCALE GENOMIC DNA]</scope>
    <source>
        <tissue evidence="3">Muscle</tissue>
    </source>
</reference>